<accession>A0A1D1ZB58</accession>
<sequence length="237" mass="25786">FFFAKKEEMVDCCCVCIPVRLGTIILAVLTLILSIMGAVGYLGKPDELLVGYPRGVSTLFGLLFIVMGLISIFGIIGSFLSSPGAVKLFEWMLWGIVLSYIIISVVTVISAINNRQLAIDRCVADLQNDADKTLGNINNSNADKVVVSDITNATTSAVNNKISGNFPDICKERERIMIWGKIIGSVLITLFGAYFAGVTSRFADQIKPTGYKQQRNVPPTKVSNIQPDTKDQTSKVV</sequence>
<feature type="transmembrane region" description="Helical" evidence="2">
    <location>
        <begin position="178"/>
        <end position="197"/>
    </location>
</feature>
<feature type="compositionally biased region" description="Polar residues" evidence="1">
    <location>
        <begin position="211"/>
        <end position="227"/>
    </location>
</feature>
<keyword evidence="2" id="KW-0812">Transmembrane</keyword>
<name>A0A1D1ZB58_9ARAE</name>
<keyword evidence="2" id="KW-0472">Membrane</keyword>
<evidence type="ECO:0000256" key="1">
    <source>
        <dbReference type="SAM" id="MobiDB-lite"/>
    </source>
</evidence>
<reference evidence="3" key="1">
    <citation type="submission" date="2015-07" db="EMBL/GenBank/DDBJ databases">
        <title>Transcriptome Assembly of Anthurium amnicola.</title>
        <authorList>
            <person name="Suzuki J."/>
        </authorList>
    </citation>
    <scope>NUCLEOTIDE SEQUENCE</scope>
</reference>
<protein>
    <submittedName>
        <fullName evidence="3">High osmolarity signaling protein SHO1</fullName>
    </submittedName>
</protein>
<proteinExistence type="predicted"/>
<feature type="transmembrane region" description="Helical" evidence="2">
    <location>
        <begin position="55"/>
        <end position="79"/>
    </location>
</feature>
<dbReference type="AlphaFoldDB" id="A0A1D1ZB58"/>
<feature type="transmembrane region" description="Helical" evidence="2">
    <location>
        <begin position="91"/>
        <end position="112"/>
    </location>
</feature>
<feature type="transmembrane region" description="Helical" evidence="2">
    <location>
        <begin position="24"/>
        <end position="43"/>
    </location>
</feature>
<dbReference type="EMBL" id="GDJX01003790">
    <property type="protein sequence ID" value="JAT64146.1"/>
    <property type="molecule type" value="Transcribed_RNA"/>
</dbReference>
<feature type="region of interest" description="Disordered" evidence="1">
    <location>
        <begin position="210"/>
        <end position="237"/>
    </location>
</feature>
<feature type="compositionally biased region" description="Basic and acidic residues" evidence="1">
    <location>
        <begin position="228"/>
        <end position="237"/>
    </location>
</feature>
<keyword evidence="2" id="KW-1133">Transmembrane helix</keyword>
<evidence type="ECO:0000256" key="2">
    <source>
        <dbReference type="SAM" id="Phobius"/>
    </source>
</evidence>
<gene>
    <name evidence="3" type="primary">SHO1_2</name>
    <name evidence="3" type="ORF">g.5679</name>
</gene>
<evidence type="ECO:0000313" key="3">
    <source>
        <dbReference type="EMBL" id="JAT64146.1"/>
    </source>
</evidence>
<organism evidence="3">
    <name type="scientific">Anthurium amnicola</name>
    <dbReference type="NCBI Taxonomy" id="1678845"/>
    <lineage>
        <taxon>Eukaryota</taxon>
        <taxon>Viridiplantae</taxon>
        <taxon>Streptophyta</taxon>
        <taxon>Embryophyta</taxon>
        <taxon>Tracheophyta</taxon>
        <taxon>Spermatophyta</taxon>
        <taxon>Magnoliopsida</taxon>
        <taxon>Liliopsida</taxon>
        <taxon>Araceae</taxon>
        <taxon>Pothoideae</taxon>
        <taxon>Potheae</taxon>
        <taxon>Anthurium</taxon>
    </lineage>
</organism>
<feature type="non-terminal residue" evidence="3">
    <location>
        <position position="1"/>
    </location>
</feature>